<comment type="caution">
    <text evidence="9">The sequence shown here is derived from an EMBL/GenBank/DDBJ whole genome shotgun (WGS) entry which is preliminary data.</text>
</comment>
<dbReference type="AlphaFoldDB" id="A0A835CKP8"/>
<keyword evidence="4" id="KW-0804">Transcription</keyword>
<dbReference type="PANTHER" id="PTHR24411:SF55">
    <property type="entry name" value="SEGMENTATION PROTEIN CAP'N'COLLAR"/>
    <property type="match status" value="1"/>
</dbReference>
<evidence type="ECO:0000256" key="5">
    <source>
        <dbReference type="ARBA" id="ARBA00023242"/>
    </source>
</evidence>
<dbReference type="OrthoDB" id="7458135at2759"/>
<reference evidence="9 10" key="1">
    <citation type="submission" date="2020-08" db="EMBL/GenBank/DDBJ databases">
        <title>Aphidius gifuensis genome sequencing and assembly.</title>
        <authorList>
            <person name="Du Z."/>
        </authorList>
    </citation>
    <scope>NUCLEOTIDE SEQUENCE [LARGE SCALE GENOMIC DNA]</scope>
    <source>
        <strain evidence="9">YNYX2018</strain>
        <tissue evidence="9">Adults</tissue>
    </source>
</reference>
<dbReference type="PROSITE" id="PS00036">
    <property type="entry name" value="BZIP_BASIC"/>
    <property type="match status" value="1"/>
</dbReference>
<dbReference type="Gene3D" id="1.10.880.10">
    <property type="entry name" value="Transcription factor, Skn-1-like, DNA-binding domain"/>
    <property type="match status" value="1"/>
</dbReference>
<feature type="region of interest" description="Disordered" evidence="6">
    <location>
        <begin position="611"/>
        <end position="640"/>
    </location>
</feature>
<feature type="compositionally biased region" description="Low complexity" evidence="6">
    <location>
        <begin position="864"/>
        <end position="874"/>
    </location>
</feature>
<organism evidence="9 10">
    <name type="scientific">Aphidius gifuensis</name>
    <name type="common">Parasitoid wasp</name>
    <dbReference type="NCBI Taxonomy" id="684658"/>
    <lineage>
        <taxon>Eukaryota</taxon>
        <taxon>Metazoa</taxon>
        <taxon>Ecdysozoa</taxon>
        <taxon>Arthropoda</taxon>
        <taxon>Hexapoda</taxon>
        <taxon>Insecta</taxon>
        <taxon>Pterygota</taxon>
        <taxon>Neoptera</taxon>
        <taxon>Endopterygota</taxon>
        <taxon>Hymenoptera</taxon>
        <taxon>Apocrita</taxon>
        <taxon>Ichneumonoidea</taxon>
        <taxon>Braconidae</taxon>
        <taxon>Aphidiinae</taxon>
        <taxon>Aphidius</taxon>
    </lineage>
</organism>
<feature type="compositionally biased region" description="Polar residues" evidence="6">
    <location>
        <begin position="888"/>
        <end position="898"/>
    </location>
</feature>
<feature type="compositionally biased region" description="Basic and acidic residues" evidence="6">
    <location>
        <begin position="473"/>
        <end position="482"/>
    </location>
</feature>
<dbReference type="EMBL" id="JACMRX010000006">
    <property type="protein sequence ID" value="KAF7988004.1"/>
    <property type="molecule type" value="Genomic_DNA"/>
</dbReference>
<dbReference type="Pfam" id="PF09820">
    <property type="entry name" value="AAA-ATPase_like"/>
    <property type="match status" value="1"/>
</dbReference>
<evidence type="ECO:0000256" key="6">
    <source>
        <dbReference type="SAM" id="MobiDB-lite"/>
    </source>
</evidence>
<feature type="region of interest" description="Disordered" evidence="6">
    <location>
        <begin position="863"/>
        <end position="898"/>
    </location>
</feature>
<dbReference type="PANTHER" id="PTHR24411">
    <property type="entry name" value="NUCLEAR FACTOR ERYTHROID 2-RELATED FACTOR"/>
    <property type="match status" value="1"/>
</dbReference>
<dbReference type="Proteomes" id="UP000639338">
    <property type="component" value="Unassembled WGS sequence"/>
</dbReference>
<evidence type="ECO:0000256" key="4">
    <source>
        <dbReference type="ARBA" id="ARBA00023163"/>
    </source>
</evidence>
<dbReference type="InterPro" id="IPR018631">
    <property type="entry name" value="AAA-ATPase-like_dom"/>
</dbReference>
<evidence type="ECO:0000259" key="8">
    <source>
        <dbReference type="PROSITE" id="PS50217"/>
    </source>
</evidence>
<feature type="region of interest" description="Disordered" evidence="6">
    <location>
        <begin position="388"/>
        <end position="414"/>
    </location>
</feature>
<name>A0A835CKP8_APHGI</name>
<dbReference type="SMART" id="SM00338">
    <property type="entry name" value="BRLZ"/>
    <property type="match status" value="1"/>
</dbReference>
<evidence type="ECO:0000256" key="3">
    <source>
        <dbReference type="ARBA" id="ARBA00023159"/>
    </source>
</evidence>
<sequence length="1228" mass="137337">MVAPARCNTINLMKAKIYVDKTIYSQMLIERGGHIICTHPSRFGKSVFQDTTKLVCTGNKELFKDYYIGQPENGYSWKKFPVINIDFATIIRNNYKSSVGLLKEELNAIANEYNVQLKNSPTYDGLLSNLITQLADMESAGYEKEVIILLDKYDSILNIHKNHEDRLKMFDNKNDDDNPLNILVKFFDTTKKQFRKGNIRLLFVTGVTTFALSGMGSGADNGTILNLNEEYSEMFGFTKEEIEHYFKFPIINFIETWNRLKTNCQVGAGFIGHMITIREKMIIFGIKLALLLSLLRVDPESYLGLDIQSMGVGLMDLNNGSGWHTDAHTIIHRPMFVHPKNLDSMMFNYQRDIFDDLNSLGRYNNMNSGRNNIHAYLLNIEESVRDDSVASTSIGESTDPRRDVNSPDPPNGTQVAELTQEDMDLIEVLWKQDVDLGLPLDPDPAKLNPSTSEKKTVDELEKLKALEAINATKNEDDKKEPEEQKEDDPWAGLSYTIDLETGEHILSANSPSGSGTTFSSGIESSDHLLGASSLNLEDSPIGFVNDSLGLDDDLNLEDDFTSELLSDSLLGPTGVEGLLCNDSLGLPDGFNLEEALQLVGLDEATPEDIKQEEIKKKTQNCGAEGSSSSKEEKSLEDSEAEDMIHTPQFHHPHHSHHRSFQSRVPFMRGMNMDQRWPDISSLLSVQNGTDHYSHPTHAYPGHGISHHHSHYDNQRNVLLHNATLAPPVGDLNSTGPYHSVGGPSNLGSAVATSMNLTNSSEPMGSENSAYKSEPSDMMYYHTPTSDSINQTNDALYQPSFLDDEINLMDMVMNDNMYSMRMLDNSSNNASGPTGAAALPGVHSAGNGTVLTTVPGVTDERMDASSDSAVSSMGSERVPSLSDGEWMETGSNSSHTQADSHYSMDYASKYRMPYDCNYTMAGRNGVTPRCQGERISPVAQKKHQMFAKRYFQEQGTGSPLGTSGHPTTLVKYEYDTQTVGAGAPGNAYSGPIEGAAGPQAELKYSCSVDFSRHQTAPQFSGRTPLDHVQHNHTYHLPADSLGAMQRPLSRDKKSRRSDIDEHLTRDEKRARALNIPIAVQDIINLPMDEFNERMSKIDLSEAQLGLIRDIRRRGKNKVAAQNCRKRKLDQIVTLADQVKEMRDRKTRLIRERDYMLVERQRVKDKFSQLYRHIFQSLRDPDGNQYYSNEWSLQQSADGNVLLVPRNQTNSHHSRSNMEPKTKPDPEHKE</sequence>
<dbReference type="FunFam" id="1.10.880.10:FF:000004">
    <property type="entry name" value="Nuclear factor, erythroid 2"/>
    <property type="match status" value="1"/>
</dbReference>
<feature type="compositionally biased region" description="Basic and acidic residues" evidence="6">
    <location>
        <begin position="1047"/>
        <end position="1061"/>
    </location>
</feature>
<dbReference type="InterPro" id="IPR004827">
    <property type="entry name" value="bZIP"/>
</dbReference>
<evidence type="ECO:0000256" key="1">
    <source>
        <dbReference type="ARBA" id="ARBA00023015"/>
    </source>
</evidence>
<feature type="domain" description="PAS" evidence="7">
    <location>
        <begin position="221"/>
        <end position="242"/>
    </location>
</feature>
<dbReference type="PROSITE" id="PS50217">
    <property type="entry name" value="BZIP"/>
    <property type="match status" value="1"/>
</dbReference>
<dbReference type="InterPro" id="IPR004826">
    <property type="entry name" value="bZIP_Maf"/>
</dbReference>
<dbReference type="GO" id="GO:0000981">
    <property type="term" value="F:DNA-binding transcription factor activity, RNA polymerase II-specific"/>
    <property type="evidence" value="ECO:0007669"/>
    <property type="project" value="TreeGrafter"/>
</dbReference>
<evidence type="ECO:0000313" key="9">
    <source>
        <dbReference type="EMBL" id="KAF7988004.1"/>
    </source>
</evidence>
<dbReference type="Pfam" id="PF03131">
    <property type="entry name" value="bZIP_Maf"/>
    <property type="match status" value="1"/>
</dbReference>
<dbReference type="PROSITE" id="PS50112">
    <property type="entry name" value="PAS"/>
    <property type="match status" value="1"/>
</dbReference>
<evidence type="ECO:0000259" key="7">
    <source>
        <dbReference type="PROSITE" id="PS50112"/>
    </source>
</evidence>
<dbReference type="CDD" id="cd14698">
    <property type="entry name" value="bZIP_CNC"/>
    <property type="match status" value="1"/>
</dbReference>
<gene>
    <name evidence="9" type="ORF">HCN44_007498</name>
</gene>
<dbReference type="GO" id="GO:0005634">
    <property type="term" value="C:nucleus"/>
    <property type="evidence" value="ECO:0007669"/>
    <property type="project" value="TreeGrafter"/>
</dbReference>
<feature type="region of interest" description="Disordered" evidence="6">
    <location>
        <begin position="1034"/>
        <end position="1061"/>
    </location>
</feature>
<keyword evidence="10" id="KW-1185">Reference proteome</keyword>
<keyword evidence="2" id="KW-0238">DNA-binding</keyword>
<keyword evidence="5" id="KW-0539">Nucleus</keyword>
<dbReference type="SUPFAM" id="SSF47454">
    <property type="entry name" value="A DNA-binding domain in eukaryotic transcription factors"/>
    <property type="match status" value="1"/>
</dbReference>
<evidence type="ECO:0000256" key="2">
    <source>
        <dbReference type="ARBA" id="ARBA00023125"/>
    </source>
</evidence>
<dbReference type="InterPro" id="IPR000014">
    <property type="entry name" value="PAS"/>
</dbReference>
<evidence type="ECO:0000313" key="10">
    <source>
        <dbReference type="Proteomes" id="UP000639338"/>
    </source>
</evidence>
<dbReference type="InterPro" id="IPR008917">
    <property type="entry name" value="TF_DNA-bd_sf"/>
</dbReference>
<protein>
    <submittedName>
        <fullName evidence="9">Uncharacterized protein</fullName>
    </submittedName>
</protein>
<feature type="region of interest" description="Disordered" evidence="6">
    <location>
        <begin position="467"/>
        <end position="491"/>
    </location>
</feature>
<keyword evidence="1" id="KW-0805">Transcription regulation</keyword>
<feature type="region of interest" description="Disordered" evidence="6">
    <location>
        <begin position="1202"/>
        <end position="1228"/>
    </location>
</feature>
<dbReference type="GO" id="GO:0000978">
    <property type="term" value="F:RNA polymerase II cis-regulatory region sequence-specific DNA binding"/>
    <property type="evidence" value="ECO:0007669"/>
    <property type="project" value="InterPro"/>
</dbReference>
<keyword evidence="3" id="KW-0010">Activator</keyword>
<dbReference type="InterPro" id="IPR047167">
    <property type="entry name" value="NFE2-like"/>
</dbReference>
<accession>A0A835CKP8</accession>
<proteinExistence type="predicted"/>
<feature type="compositionally biased region" description="Basic and acidic residues" evidence="6">
    <location>
        <begin position="1214"/>
        <end position="1228"/>
    </location>
</feature>
<feature type="domain" description="BZIP" evidence="8">
    <location>
        <begin position="1105"/>
        <end position="1168"/>
    </location>
</feature>